<keyword evidence="2" id="KW-1185">Reference proteome</keyword>
<evidence type="ECO:0000313" key="1">
    <source>
        <dbReference type="EMBL" id="CAG8590074.1"/>
    </source>
</evidence>
<organism evidence="1 2">
    <name type="scientific">Racocetra persica</name>
    <dbReference type="NCBI Taxonomy" id="160502"/>
    <lineage>
        <taxon>Eukaryota</taxon>
        <taxon>Fungi</taxon>
        <taxon>Fungi incertae sedis</taxon>
        <taxon>Mucoromycota</taxon>
        <taxon>Glomeromycotina</taxon>
        <taxon>Glomeromycetes</taxon>
        <taxon>Diversisporales</taxon>
        <taxon>Gigasporaceae</taxon>
        <taxon>Racocetra</taxon>
    </lineage>
</organism>
<name>A0ACA9MGI6_9GLOM</name>
<reference evidence="1" key="1">
    <citation type="submission" date="2021-06" db="EMBL/GenBank/DDBJ databases">
        <authorList>
            <person name="Kallberg Y."/>
            <person name="Tangrot J."/>
            <person name="Rosling A."/>
        </authorList>
    </citation>
    <scope>NUCLEOTIDE SEQUENCE</scope>
    <source>
        <strain evidence="1">MA461A</strain>
    </source>
</reference>
<comment type="caution">
    <text evidence="1">The sequence shown here is derived from an EMBL/GenBank/DDBJ whole genome shotgun (WGS) entry which is preliminary data.</text>
</comment>
<sequence>MKLVARGQKQGLDDVKDRPKEVVDIDLDADRGGEVDDDLDEASLEADNRIRKELAVCFQEKEKVSLVLVDVFLIALSSIKMKMDRNFSALHKEIEERDLLYMAWPKLEEFVSVCDEVGSRAVTLRLADNRGWDAALQIVDYNDKMIEKYKDCISLFCQTRPVLHLYNWGYRERREDRPFGTHCVELSLLEPTNQRAKIDYTWVGPIKSVFRKSNFSCRKNTSIGCSGLLAAQDLSVTGSYGLAKE</sequence>
<gene>
    <name evidence="1" type="ORF">RPERSI_LOCUS5499</name>
</gene>
<accession>A0ACA9MGI6</accession>
<dbReference type="Proteomes" id="UP000789920">
    <property type="component" value="Unassembled WGS sequence"/>
</dbReference>
<protein>
    <submittedName>
        <fullName evidence="1">929_t:CDS:1</fullName>
    </submittedName>
</protein>
<dbReference type="EMBL" id="CAJVQC010008246">
    <property type="protein sequence ID" value="CAG8590074.1"/>
    <property type="molecule type" value="Genomic_DNA"/>
</dbReference>
<proteinExistence type="predicted"/>
<evidence type="ECO:0000313" key="2">
    <source>
        <dbReference type="Proteomes" id="UP000789920"/>
    </source>
</evidence>